<reference evidence="1" key="1">
    <citation type="journal article" date="2020" name="Stud. Mycol.">
        <title>101 Dothideomycetes genomes: a test case for predicting lifestyles and emergence of pathogens.</title>
        <authorList>
            <person name="Haridas S."/>
            <person name="Albert R."/>
            <person name="Binder M."/>
            <person name="Bloem J."/>
            <person name="Labutti K."/>
            <person name="Salamov A."/>
            <person name="Andreopoulos B."/>
            <person name="Baker S."/>
            <person name="Barry K."/>
            <person name="Bills G."/>
            <person name="Bluhm B."/>
            <person name="Cannon C."/>
            <person name="Castanera R."/>
            <person name="Culley D."/>
            <person name="Daum C."/>
            <person name="Ezra D."/>
            <person name="Gonzalez J."/>
            <person name="Henrissat B."/>
            <person name="Kuo A."/>
            <person name="Liang C."/>
            <person name="Lipzen A."/>
            <person name="Lutzoni F."/>
            <person name="Magnuson J."/>
            <person name="Mondo S."/>
            <person name="Nolan M."/>
            <person name="Ohm R."/>
            <person name="Pangilinan J."/>
            <person name="Park H.-J."/>
            <person name="Ramirez L."/>
            <person name="Alfaro M."/>
            <person name="Sun H."/>
            <person name="Tritt A."/>
            <person name="Yoshinaga Y."/>
            <person name="Zwiers L.-H."/>
            <person name="Turgeon B."/>
            <person name="Goodwin S."/>
            <person name="Spatafora J."/>
            <person name="Crous P."/>
            <person name="Grigoriev I."/>
        </authorList>
    </citation>
    <scope>NUCLEOTIDE SEQUENCE</scope>
    <source>
        <strain evidence="1">ATCC 200398</strain>
    </source>
</reference>
<evidence type="ECO:0000313" key="1">
    <source>
        <dbReference type="EMBL" id="KAF2469224.1"/>
    </source>
</evidence>
<sequence>MAVKALNDTAGPHSLVPTLLVFRAYLRINLNSLLLLDIIAQASAAQKVKLYYREKEEDNLPATDDLDELIPVQRDPLKKRKREQPCKNVAEAELEPQLAKRGCGRPRKNPVQDIMFLT</sequence>
<accession>A0ACB6QQF2</accession>
<dbReference type="Proteomes" id="UP000799755">
    <property type="component" value="Unassembled WGS sequence"/>
</dbReference>
<proteinExistence type="predicted"/>
<organism evidence="1 2">
    <name type="scientific">Lindgomyces ingoldianus</name>
    <dbReference type="NCBI Taxonomy" id="673940"/>
    <lineage>
        <taxon>Eukaryota</taxon>
        <taxon>Fungi</taxon>
        <taxon>Dikarya</taxon>
        <taxon>Ascomycota</taxon>
        <taxon>Pezizomycotina</taxon>
        <taxon>Dothideomycetes</taxon>
        <taxon>Pleosporomycetidae</taxon>
        <taxon>Pleosporales</taxon>
        <taxon>Lindgomycetaceae</taxon>
        <taxon>Lindgomyces</taxon>
    </lineage>
</organism>
<comment type="caution">
    <text evidence="1">The sequence shown here is derived from an EMBL/GenBank/DDBJ whole genome shotgun (WGS) entry which is preliminary data.</text>
</comment>
<evidence type="ECO:0000313" key="2">
    <source>
        <dbReference type="Proteomes" id="UP000799755"/>
    </source>
</evidence>
<dbReference type="EMBL" id="MU003512">
    <property type="protein sequence ID" value="KAF2469224.1"/>
    <property type="molecule type" value="Genomic_DNA"/>
</dbReference>
<name>A0ACB6QQF2_9PLEO</name>
<gene>
    <name evidence="1" type="ORF">BDR25DRAFT_315280</name>
</gene>
<protein>
    <submittedName>
        <fullName evidence="1">Uncharacterized protein</fullName>
    </submittedName>
</protein>
<keyword evidence="2" id="KW-1185">Reference proteome</keyword>